<accession>A0A3P8DCH5</accession>
<name>A0A3P8DCH5_9TREM</name>
<protein>
    <submittedName>
        <fullName evidence="2">Uncharacterized protein</fullName>
    </submittedName>
</protein>
<dbReference type="EMBL" id="UZAI01018935">
    <property type="protein sequence ID" value="VDP41441.1"/>
    <property type="molecule type" value="Genomic_DNA"/>
</dbReference>
<feature type="compositionally biased region" description="Acidic residues" evidence="1">
    <location>
        <begin position="8"/>
        <end position="27"/>
    </location>
</feature>
<gene>
    <name evidence="2" type="ORF">SMRZ_LOCUS21980</name>
</gene>
<evidence type="ECO:0000313" key="2">
    <source>
        <dbReference type="EMBL" id="VDP41441.1"/>
    </source>
</evidence>
<feature type="region of interest" description="Disordered" evidence="1">
    <location>
        <begin position="1"/>
        <end position="27"/>
    </location>
</feature>
<dbReference type="AlphaFoldDB" id="A0A3P8DCH5"/>
<reference evidence="2 3" key="1">
    <citation type="submission" date="2018-11" db="EMBL/GenBank/DDBJ databases">
        <authorList>
            <consortium name="Pathogen Informatics"/>
        </authorList>
    </citation>
    <scope>NUCLEOTIDE SEQUENCE [LARGE SCALE GENOMIC DNA]</scope>
    <source>
        <strain evidence="2 3">Zambia</strain>
    </source>
</reference>
<sequence>MVSPTHDEVEEVPDDDDDDDDDLECEDGDRVISVDGSLSCLPCSFISNNS</sequence>
<dbReference type="Proteomes" id="UP000277204">
    <property type="component" value="Unassembled WGS sequence"/>
</dbReference>
<evidence type="ECO:0000256" key="1">
    <source>
        <dbReference type="SAM" id="MobiDB-lite"/>
    </source>
</evidence>
<organism evidence="2 3">
    <name type="scientific">Schistosoma margrebowiei</name>
    <dbReference type="NCBI Taxonomy" id="48269"/>
    <lineage>
        <taxon>Eukaryota</taxon>
        <taxon>Metazoa</taxon>
        <taxon>Spiralia</taxon>
        <taxon>Lophotrochozoa</taxon>
        <taxon>Platyhelminthes</taxon>
        <taxon>Trematoda</taxon>
        <taxon>Digenea</taxon>
        <taxon>Strigeidida</taxon>
        <taxon>Schistosomatoidea</taxon>
        <taxon>Schistosomatidae</taxon>
        <taxon>Schistosoma</taxon>
    </lineage>
</organism>
<evidence type="ECO:0000313" key="3">
    <source>
        <dbReference type="Proteomes" id="UP000277204"/>
    </source>
</evidence>
<keyword evidence="3" id="KW-1185">Reference proteome</keyword>
<proteinExistence type="predicted"/>